<dbReference type="Pfam" id="PF26190">
    <property type="entry name" value="Ig_NPHP4_1st"/>
    <property type="match status" value="1"/>
</dbReference>
<dbReference type="EMBL" id="WUAV01000005">
    <property type="protein sequence ID" value="KAF1751566.1"/>
    <property type="molecule type" value="Genomic_DNA"/>
</dbReference>
<proteinExistence type="predicted"/>
<dbReference type="RefSeq" id="XP_053581315.1">
    <property type="nucleotide sequence ID" value="XM_053732402.1"/>
</dbReference>
<comment type="caution">
    <text evidence="2">The sequence shown here is derived from an EMBL/GenBank/DDBJ whole genome shotgun (WGS) entry which is preliminary data.</text>
</comment>
<protein>
    <recommendedName>
        <fullName evidence="1">NPHP4 Ig-like domain-containing protein</fullName>
    </recommendedName>
</protein>
<dbReference type="PANTHER" id="PTHR31043:SF3">
    <property type="entry name" value="NEPHROCYSTIN-4"/>
    <property type="match status" value="1"/>
</dbReference>
<evidence type="ECO:0000259" key="1">
    <source>
        <dbReference type="Pfam" id="PF26190"/>
    </source>
</evidence>
<dbReference type="GO" id="GO:0036064">
    <property type="term" value="C:ciliary basal body"/>
    <property type="evidence" value="ECO:0007669"/>
    <property type="project" value="TreeGrafter"/>
</dbReference>
<name>A0A6A5G9R9_CAERE</name>
<dbReference type="KEGG" id="crq:GCK72_018120"/>
<dbReference type="GO" id="GO:0090090">
    <property type="term" value="P:negative regulation of canonical Wnt signaling pathway"/>
    <property type="evidence" value="ECO:0007669"/>
    <property type="project" value="InterPro"/>
</dbReference>
<dbReference type="InterPro" id="IPR058687">
    <property type="entry name" value="Ig_NPHP4_1st"/>
</dbReference>
<sequence>MPEAFRQILRMSYPSFSSLATTRSNGNYNHGTVVRRLTSSIRLNEEGPHSYRVHAKPLPGNSGVGLDRFLAAQRLDIQQRHEQLFNENSLEKIRQWNTLKDGYELSDNKGVAQKFIFEEELAAYKKLRYESKPAKLLEAVFKGITTYHQIHPSFGEKVFFEFPLENPHSEPINCTLEFDDTALRPVFDEEEWKFFKAVNKLTTPMERNMMRQTSDQIELYLQPRDIIFVPFVYDAFYFPSDHFNTYSTKVVFRRWDTKEPLSILDLHIHRRSFLLQHAVTFICETSGNWEKQLVLPPMTRDRRVFSCRCSDPSVRLTLRSATLQQIVGFTTYSGDTNDRKTFLLLMYSDHYQTRLMATWKVTILPFFNVDVRSIVGQTTRLHLLVHRRR</sequence>
<dbReference type="Proteomes" id="UP000483820">
    <property type="component" value="Chromosome V"/>
</dbReference>
<accession>A0A6A5G9R9</accession>
<evidence type="ECO:0000313" key="3">
    <source>
        <dbReference type="Proteomes" id="UP000483820"/>
    </source>
</evidence>
<feature type="domain" description="NPHP4 Ig-like" evidence="1">
    <location>
        <begin position="146"/>
        <end position="243"/>
    </location>
</feature>
<dbReference type="PANTHER" id="PTHR31043">
    <property type="entry name" value="NEPHROCYSTIN-4"/>
    <property type="match status" value="1"/>
</dbReference>
<dbReference type="GO" id="GO:0097546">
    <property type="term" value="C:ciliary base"/>
    <property type="evidence" value="ECO:0007669"/>
    <property type="project" value="TreeGrafter"/>
</dbReference>
<dbReference type="InterPro" id="IPR029775">
    <property type="entry name" value="NPHP4"/>
</dbReference>
<dbReference type="CTD" id="9814853"/>
<gene>
    <name evidence="2" type="ORF">GCK72_018120</name>
</gene>
<evidence type="ECO:0000313" key="2">
    <source>
        <dbReference type="EMBL" id="KAF1751566.1"/>
    </source>
</evidence>
<dbReference type="GeneID" id="9814853"/>
<dbReference type="AlphaFoldDB" id="A0A6A5G9R9"/>
<reference evidence="2 3" key="1">
    <citation type="submission" date="2019-12" db="EMBL/GenBank/DDBJ databases">
        <title>Chromosome-level assembly of the Caenorhabditis remanei genome.</title>
        <authorList>
            <person name="Teterina A.A."/>
            <person name="Willis J.H."/>
            <person name="Phillips P.C."/>
        </authorList>
    </citation>
    <scope>NUCLEOTIDE SEQUENCE [LARGE SCALE GENOMIC DNA]</scope>
    <source>
        <strain evidence="2 3">PX506</strain>
        <tissue evidence="2">Whole organism</tissue>
    </source>
</reference>
<dbReference type="GO" id="GO:0035869">
    <property type="term" value="C:ciliary transition zone"/>
    <property type="evidence" value="ECO:0007669"/>
    <property type="project" value="TreeGrafter"/>
</dbReference>
<dbReference type="GO" id="GO:1904491">
    <property type="term" value="P:protein localization to ciliary transition zone"/>
    <property type="evidence" value="ECO:0007669"/>
    <property type="project" value="TreeGrafter"/>
</dbReference>
<dbReference type="GO" id="GO:0097730">
    <property type="term" value="C:non-motile cilium"/>
    <property type="evidence" value="ECO:0007669"/>
    <property type="project" value="InterPro"/>
</dbReference>
<organism evidence="2 3">
    <name type="scientific">Caenorhabditis remanei</name>
    <name type="common">Caenorhabditis vulgaris</name>
    <dbReference type="NCBI Taxonomy" id="31234"/>
    <lineage>
        <taxon>Eukaryota</taxon>
        <taxon>Metazoa</taxon>
        <taxon>Ecdysozoa</taxon>
        <taxon>Nematoda</taxon>
        <taxon>Chromadorea</taxon>
        <taxon>Rhabditida</taxon>
        <taxon>Rhabditina</taxon>
        <taxon>Rhabditomorpha</taxon>
        <taxon>Rhabditoidea</taxon>
        <taxon>Rhabditidae</taxon>
        <taxon>Peloderinae</taxon>
        <taxon>Caenorhabditis</taxon>
    </lineage>
</organism>